<sequence length="453" mass="47948">MTAGDGASALIARHCSELLAAPAFRDDPALRDDPTLRDVVAQCGQPLRVLLVGSISTGKSTLLNALVGRPLAATAFAETTSTVTWYHAPDLPAPDLPDPGHRSVACDFPLARHVLLGDTPGLDSVVHSPRETLRMLGGSDLTGAAAAFVCVLTGGRIDQWARGIEELAAFSAGPLDVVGNIVVAMSKIDLVSDPVEEIEEKVRRTTPVPFRFAAVNQLMAATARTGGVDARVLGALEALRERPDVLARPTLSWERLAEQLSDALPPGHLDALRRAVGGPAWLPALVRASAGRTSAAEVAEVFEELSRIRSLEAVLADIAGDRDLFTATAANLRLHRLAARLPDGPAALLRARLDAVAGSREFALLSRRAGGRLIERSGVDGLDAREARLAVSLLRSEAVGRADASAALARWREHAADPFRDSRFRELAALVVDAAREALSDPRSDALMNKEAG</sequence>
<dbReference type="Gene3D" id="3.40.50.300">
    <property type="entry name" value="P-loop containing nucleotide triphosphate hydrolases"/>
    <property type="match status" value="1"/>
</dbReference>
<evidence type="ECO:0000313" key="2">
    <source>
        <dbReference type="EMBL" id="SNS00903.1"/>
    </source>
</evidence>
<dbReference type="Proteomes" id="UP000198420">
    <property type="component" value="Unassembled WGS sequence"/>
</dbReference>
<proteinExistence type="predicted"/>
<dbReference type="SUPFAM" id="SSF52540">
    <property type="entry name" value="P-loop containing nucleoside triphosphate hydrolases"/>
    <property type="match status" value="1"/>
</dbReference>
<keyword evidence="3" id="KW-1185">Reference proteome</keyword>
<gene>
    <name evidence="2" type="ORF">SAMN06265355_109306</name>
</gene>
<dbReference type="EMBL" id="FZNP01000009">
    <property type="protein sequence ID" value="SNS00903.1"/>
    <property type="molecule type" value="Genomic_DNA"/>
</dbReference>
<dbReference type="Pfam" id="PF01926">
    <property type="entry name" value="MMR_HSR1"/>
    <property type="match status" value="1"/>
</dbReference>
<feature type="domain" description="G" evidence="1">
    <location>
        <begin position="48"/>
        <end position="144"/>
    </location>
</feature>
<reference evidence="3" key="1">
    <citation type="submission" date="2017-06" db="EMBL/GenBank/DDBJ databases">
        <authorList>
            <person name="Varghese N."/>
            <person name="Submissions S."/>
        </authorList>
    </citation>
    <scope>NUCLEOTIDE SEQUENCE [LARGE SCALE GENOMIC DNA]</scope>
    <source>
        <strain evidence="3">DSM 44485</strain>
    </source>
</reference>
<protein>
    <submittedName>
        <fullName evidence="2">50S ribosome-binding GTPase</fullName>
    </submittedName>
</protein>
<dbReference type="OrthoDB" id="9802035at2"/>
<organism evidence="2 3">
    <name type="scientific">Actinomadura mexicana</name>
    <dbReference type="NCBI Taxonomy" id="134959"/>
    <lineage>
        <taxon>Bacteria</taxon>
        <taxon>Bacillati</taxon>
        <taxon>Actinomycetota</taxon>
        <taxon>Actinomycetes</taxon>
        <taxon>Streptosporangiales</taxon>
        <taxon>Thermomonosporaceae</taxon>
        <taxon>Actinomadura</taxon>
    </lineage>
</organism>
<dbReference type="InterPro" id="IPR006073">
    <property type="entry name" value="GTP-bd"/>
</dbReference>
<dbReference type="GO" id="GO:0005525">
    <property type="term" value="F:GTP binding"/>
    <property type="evidence" value="ECO:0007669"/>
    <property type="project" value="InterPro"/>
</dbReference>
<accession>A0A239B109</accession>
<name>A0A239B109_9ACTN</name>
<dbReference type="RefSeq" id="WP_089314119.1">
    <property type="nucleotide sequence ID" value="NZ_FZNP01000009.1"/>
</dbReference>
<dbReference type="InterPro" id="IPR027417">
    <property type="entry name" value="P-loop_NTPase"/>
</dbReference>
<evidence type="ECO:0000259" key="1">
    <source>
        <dbReference type="Pfam" id="PF01926"/>
    </source>
</evidence>
<dbReference type="AlphaFoldDB" id="A0A239B109"/>
<evidence type="ECO:0000313" key="3">
    <source>
        <dbReference type="Proteomes" id="UP000198420"/>
    </source>
</evidence>